<dbReference type="PANTHER" id="PTHR47251:SF1">
    <property type="entry name" value="FINGER DOMAIN PROTEIN, PUTATIVE (AFU_ORTHOLOGUE AFUA_3G04180)-RELATED"/>
    <property type="match status" value="1"/>
</dbReference>
<feature type="compositionally biased region" description="Basic and acidic residues" evidence="5">
    <location>
        <begin position="213"/>
        <end position="236"/>
    </location>
</feature>
<evidence type="ECO:0000313" key="8">
    <source>
        <dbReference type="Proteomes" id="UP000789342"/>
    </source>
</evidence>
<accession>A0A9N9I2G2</accession>
<feature type="region of interest" description="Disordered" evidence="5">
    <location>
        <begin position="209"/>
        <end position="236"/>
    </location>
</feature>
<feature type="compositionally biased region" description="Basic and acidic residues" evidence="5">
    <location>
        <begin position="142"/>
        <end position="167"/>
    </location>
</feature>
<dbReference type="PANTHER" id="PTHR47251">
    <property type="entry name" value="FINGER DOMAIN PROTEIN, PUTATIVE (AFU_ORTHOLOGUE AFUA_3G04180)-RELATED"/>
    <property type="match status" value="1"/>
</dbReference>
<feature type="compositionally biased region" description="Low complexity" evidence="5">
    <location>
        <begin position="68"/>
        <end position="77"/>
    </location>
</feature>
<dbReference type="GO" id="GO:0008270">
    <property type="term" value="F:zinc ion binding"/>
    <property type="evidence" value="ECO:0007669"/>
    <property type="project" value="UniProtKB-KW"/>
</dbReference>
<dbReference type="InterPro" id="IPR001965">
    <property type="entry name" value="Znf_PHD"/>
</dbReference>
<evidence type="ECO:0000313" key="7">
    <source>
        <dbReference type="EMBL" id="CAG8718501.1"/>
    </source>
</evidence>
<dbReference type="Pfam" id="PF13831">
    <property type="entry name" value="PHD_2"/>
    <property type="match status" value="1"/>
</dbReference>
<dbReference type="Gene3D" id="3.30.40.10">
    <property type="entry name" value="Zinc/RING finger domain, C3HC4 (zinc finger)"/>
    <property type="match status" value="1"/>
</dbReference>
<dbReference type="EMBL" id="CAJVPV010021619">
    <property type="protein sequence ID" value="CAG8718501.1"/>
    <property type="molecule type" value="Genomic_DNA"/>
</dbReference>
<dbReference type="Pfam" id="PF12874">
    <property type="entry name" value="zf-met"/>
    <property type="match status" value="2"/>
</dbReference>
<feature type="compositionally biased region" description="Acidic residues" evidence="5">
    <location>
        <begin position="478"/>
        <end position="490"/>
    </location>
</feature>
<evidence type="ECO:0000256" key="3">
    <source>
        <dbReference type="ARBA" id="ARBA00022833"/>
    </source>
</evidence>
<evidence type="ECO:0000259" key="6">
    <source>
        <dbReference type="PROSITE" id="PS50016"/>
    </source>
</evidence>
<sequence length="614" mass="69166">LEIINAAFYCGLCDKQYTKITEYEAHLSSYDHNHRKRFKEMKESNRPSTKLDKKREKERKREEKELARMQQAALQRANKQSSSGESPVISGEMTSTSKVTDDVSTKALNGGTNRIDTKSDSLGVGKLEEENYYHATSTAKRKALDSEKIAEETEEERLKRQSKVQKRESIKKELEIINAAFYCGLCDKQYTKITEYEAHLSSYDHNHRKRFKEMKESNRPSTKLDKKREKERKREEKELARIQQAALQRANKQSSGESPVINGEMTSTSKITDDVSTKALNGGTNNGGWATVIEAGTSSVSTALGDDTRAKIANTTSGWVATTVLEKKQPDFPTSKEPESTKSNNGNWVSSITSSLETKGESPETDNKWSLAVGSNSSKSKFVFGISKAKGEQSEVIILTNLGIYDHQPLLTLHLPLRYQVQKMSSKDKRPTKRLRKSSVADRGPNKRKIKLRAIAEQMIEDADPCDSDYQYVHEESSDIDDITDTDDTIVSDKQPEEVDPNAQTGTNNNTQQGFRDDRVKEYLRKWKLDDPGVCCICLEGSTTEENMLVYCDGDDCEVVCHQECYGIVHLPASDEPWYCDRCLAKPSETICALCPRKTGAFRRMKEGDAAGTW</sequence>
<feature type="region of interest" description="Disordered" evidence="5">
    <location>
        <begin position="136"/>
        <end position="167"/>
    </location>
</feature>
<feature type="domain" description="PHD-type" evidence="6">
    <location>
        <begin position="532"/>
        <end position="586"/>
    </location>
</feature>
<comment type="caution">
    <text evidence="7">The sequence shown here is derived from an EMBL/GenBank/DDBJ whole genome shotgun (WGS) entry which is preliminary data.</text>
</comment>
<reference evidence="7" key="1">
    <citation type="submission" date="2021-06" db="EMBL/GenBank/DDBJ databases">
        <authorList>
            <person name="Kallberg Y."/>
            <person name="Tangrot J."/>
            <person name="Rosling A."/>
        </authorList>
    </citation>
    <scope>NUCLEOTIDE SEQUENCE</scope>
    <source>
        <strain evidence="7">CL551</strain>
    </source>
</reference>
<dbReference type="PROSITE" id="PS00028">
    <property type="entry name" value="ZINC_FINGER_C2H2_1"/>
    <property type="match status" value="2"/>
</dbReference>
<dbReference type="InterPro" id="IPR011011">
    <property type="entry name" value="Znf_FYVE_PHD"/>
</dbReference>
<feature type="compositionally biased region" description="Basic and acidic residues" evidence="5">
    <location>
        <begin position="358"/>
        <end position="367"/>
    </location>
</feature>
<dbReference type="CDD" id="cd15492">
    <property type="entry name" value="PHD_BRPF_JADE_like"/>
    <property type="match status" value="1"/>
</dbReference>
<dbReference type="InterPro" id="IPR019787">
    <property type="entry name" value="Znf_PHD-finger"/>
</dbReference>
<feature type="compositionally biased region" description="Low complexity" evidence="5">
    <location>
        <begin position="504"/>
        <end position="514"/>
    </location>
</feature>
<feature type="region of interest" description="Disordered" evidence="5">
    <location>
        <begin position="328"/>
        <end position="372"/>
    </location>
</feature>
<proteinExistence type="predicted"/>
<dbReference type="InterPro" id="IPR003604">
    <property type="entry name" value="Matrin/U1-like-C_Znf_C2H2"/>
</dbReference>
<feature type="compositionally biased region" description="Basic and acidic residues" evidence="5">
    <location>
        <begin position="40"/>
        <end position="67"/>
    </location>
</feature>
<keyword evidence="8" id="KW-1185">Reference proteome</keyword>
<dbReference type="AlphaFoldDB" id="A0A9N9I2G2"/>
<feature type="region of interest" description="Disordered" evidence="5">
    <location>
        <begin position="36"/>
        <end position="119"/>
    </location>
</feature>
<feature type="compositionally biased region" description="Basic and acidic residues" evidence="5">
    <location>
        <begin position="328"/>
        <end position="340"/>
    </location>
</feature>
<dbReference type="SMART" id="SM00355">
    <property type="entry name" value="ZnF_C2H2"/>
    <property type="match status" value="2"/>
</dbReference>
<protein>
    <submittedName>
        <fullName evidence="7">238_t:CDS:1</fullName>
    </submittedName>
</protein>
<dbReference type="GO" id="GO:0003676">
    <property type="term" value="F:nucleic acid binding"/>
    <property type="evidence" value="ECO:0007669"/>
    <property type="project" value="InterPro"/>
</dbReference>
<organism evidence="7 8">
    <name type="scientific">Acaulospora morrowiae</name>
    <dbReference type="NCBI Taxonomy" id="94023"/>
    <lineage>
        <taxon>Eukaryota</taxon>
        <taxon>Fungi</taxon>
        <taxon>Fungi incertae sedis</taxon>
        <taxon>Mucoromycota</taxon>
        <taxon>Glomeromycotina</taxon>
        <taxon>Glomeromycetes</taxon>
        <taxon>Diversisporales</taxon>
        <taxon>Acaulosporaceae</taxon>
        <taxon>Acaulospora</taxon>
    </lineage>
</organism>
<keyword evidence="3" id="KW-0862">Zinc</keyword>
<keyword evidence="2 4" id="KW-0863">Zinc-finger</keyword>
<dbReference type="Proteomes" id="UP000789342">
    <property type="component" value="Unassembled WGS sequence"/>
</dbReference>
<dbReference type="InterPro" id="IPR013083">
    <property type="entry name" value="Znf_RING/FYVE/PHD"/>
</dbReference>
<evidence type="ECO:0000256" key="5">
    <source>
        <dbReference type="SAM" id="MobiDB-lite"/>
    </source>
</evidence>
<gene>
    <name evidence="7" type="ORF">AMORRO_LOCUS13181</name>
</gene>
<name>A0A9N9I2G2_9GLOM</name>
<evidence type="ECO:0000256" key="1">
    <source>
        <dbReference type="ARBA" id="ARBA00022723"/>
    </source>
</evidence>
<feature type="non-terminal residue" evidence="7">
    <location>
        <position position="1"/>
    </location>
</feature>
<evidence type="ECO:0000256" key="2">
    <source>
        <dbReference type="ARBA" id="ARBA00022771"/>
    </source>
</evidence>
<evidence type="ECO:0000256" key="4">
    <source>
        <dbReference type="PROSITE-ProRule" id="PRU00146"/>
    </source>
</evidence>
<feature type="region of interest" description="Disordered" evidence="5">
    <location>
        <begin position="422"/>
        <end position="448"/>
    </location>
</feature>
<dbReference type="SUPFAM" id="SSF57903">
    <property type="entry name" value="FYVE/PHD zinc finger"/>
    <property type="match status" value="1"/>
</dbReference>
<dbReference type="SMART" id="SM00249">
    <property type="entry name" value="PHD"/>
    <property type="match status" value="1"/>
</dbReference>
<feature type="compositionally biased region" description="Polar residues" evidence="5">
    <location>
        <begin position="341"/>
        <end position="357"/>
    </location>
</feature>
<feature type="region of interest" description="Disordered" evidence="5">
    <location>
        <begin position="477"/>
        <end position="515"/>
    </location>
</feature>
<dbReference type="PROSITE" id="PS50016">
    <property type="entry name" value="ZF_PHD_2"/>
    <property type="match status" value="1"/>
</dbReference>
<dbReference type="InterPro" id="IPR013087">
    <property type="entry name" value="Znf_C2H2_type"/>
</dbReference>
<dbReference type="SMART" id="SM00451">
    <property type="entry name" value="ZnF_U1"/>
    <property type="match status" value="2"/>
</dbReference>
<keyword evidence="1" id="KW-0479">Metal-binding</keyword>
<dbReference type="OrthoDB" id="4822at2759"/>
<feature type="non-terminal residue" evidence="7">
    <location>
        <position position="614"/>
    </location>
</feature>